<gene>
    <name evidence="1" type="ORF">LCGC14_1861510</name>
</gene>
<organism evidence="1">
    <name type="scientific">marine sediment metagenome</name>
    <dbReference type="NCBI Taxonomy" id="412755"/>
    <lineage>
        <taxon>unclassified sequences</taxon>
        <taxon>metagenomes</taxon>
        <taxon>ecological metagenomes</taxon>
    </lineage>
</organism>
<evidence type="ECO:0000313" key="1">
    <source>
        <dbReference type="EMBL" id="KKL94751.1"/>
    </source>
</evidence>
<name>A0A0F9GVV0_9ZZZZ</name>
<reference evidence="1" key="1">
    <citation type="journal article" date="2015" name="Nature">
        <title>Complex archaea that bridge the gap between prokaryotes and eukaryotes.</title>
        <authorList>
            <person name="Spang A."/>
            <person name="Saw J.H."/>
            <person name="Jorgensen S.L."/>
            <person name="Zaremba-Niedzwiedzka K."/>
            <person name="Martijn J."/>
            <person name="Lind A.E."/>
            <person name="van Eijk R."/>
            <person name="Schleper C."/>
            <person name="Guy L."/>
            <person name="Ettema T.J."/>
        </authorList>
    </citation>
    <scope>NUCLEOTIDE SEQUENCE</scope>
</reference>
<comment type="caution">
    <text evidence="1">The sequence shown here is derived from an EMBL/GenBank/DDBJ whole genome shotgun (WGS) entry which is preliminary data.</text>
</comment>
<protein>
    <submittedName>
        <fullName evidence="1">Uncharacterized protein</fullName>
    </submittedName>
</protein>
<feature type="non-terminal residue" evidence="1">
    <location>
        <position position="246"/>
    </location>
</feature>
<dbReference type="AlphaFoldDB" id="A0A0F9GVV0"/>
<dbReference type="EMBL" id="LAZR01018846">
    <property type="protein sequence ID" value="KKL94751.1"/>
    <property type="molecule type" value="Genomic_DNA"/>
</dbReference>
<proteinExistence type="predicted"/>
<accession>A0A0F9GVV0</accession>
<sequence>MNKKILLFVIAPVLALALVTATVLTFMGQVQRDVTITESFKFVGGDASPITIIGGESVISEDLSVESLTSVVIPLSIETTPVEEGVEHTVNYLLDNSGGVCTPWPQETCEKRIFISAEDVGIETLDDLNSISWDANVLGGYITHVDVILETDALVFEYAKIDPLDCDDVVDYPTGEVNTFGDKGIIDADAYAWLSSGVPGYCGLPEFDATHNSLTEWKITRGSEKVIGFEIEVDNWVSPSNSEVKN</sequence>